<dbReference type="SUPFAM" id="SSF89360">
    <property type="entry name" value="HesB-like domain"/>
    <property type="match status" value="1"/>
</dbReference>
<dbReference type="Proteomes" id="UP000660262">
    <property type="component" value="Unassembled WGS sequence"/>
</dbReference>
<comment type="similarity">
    <text evidence="2">Belongs to the HesB/IscA family.</text>
</comment>
<dbReference type="InterPro" id="IPR016092">
    <property type="entry name" value="ATAP"/>
</dbReference>
<dbReference type="GO" id="GO:0016226">
    <property type="term" value="P:iron-sulfur cluster assembly"/>
    <property type="evidence" value="ECO:0007669"/>
    <property type="project" value="InterPro"/>
</dbReference>
<comment type="caution">
    <text evidence="8">The sequence shown here is derived from an EMBL/GenBank/DDBJ whole genome shotgun (WGS) entry which is preliminary data.</text>
</comment>
<dbReference type="EMBL" id="BNJQ01000013">
    <property type="protein sequence ID" value="GHP06583.1"/>
    <property type="molecule type" value="Genomic_DNA"/>
</dbReference>
<keyword evidence="9" id="KW-1185">Reference proteome</keyword>
<dbReference type="Gene3D" id="2.60.300.12">
    <property type="entry name" value="HesB-like domain"/>
    <property type="match status" value="1"/>
</dbReference>
<name>A0A830HJ29_9CHLO</name>
<dbReference type="PANTHER" id="PTHR43011">
    <property type="entry name" value="IRON-SULFUR CLUSTER ASSEMBLY 2 HOMOLOG, MITOCHONDRIAL"/>
    <property type="match status" value="1"/>
</dbReference>
<protein>
    <submittedName>
        <fullName evidence="8">Iron-sulfur cluster assembly 2, mitochondrial</fullName>
    </submittedName>
</protein>
<accession>A0A830HJ29</accession>
<evidence type="ECO:0000259" key="7">
    <source>
        <dbReference type="Pfam" id="PF01521"/>
    </source>
</evidence>
<feature type="region of interest" description="Disordered" evidence="6">
    <location>
        <begin position="1"/>
        <end position="25"/>
    </location>
</feature>
<evidence type="ECO:0000256" key="3">
    <source>
        <dbReference type="ARBA" id="ARBA00022723"/>
    </source>
</evidence>
<reference evidence="8" key="1">
    <citation type="submission" date="2020-10" db="EMBL/GenBank/DDBJ databases">
        <title>Unveiling of a novel bifunctional photoreceptor, Dualchrome1, isolated from a cosmopolitan green alga.</title>
        <authorList>
            <person name="Suzuki S."/>
            <person name="Kawachi M."/>
        </authorList>
    </citation>
    <scope>NUCLEOTIDE SEQUENCE</scope>
    <source>
        <strain evidence="8">NIES 2893</strain>
    </source>
</reference>
<dbReference type="InterPro" id="IPR000361">
    <property type="entry name" value="ATAP_core_dom"/>
</dbReference>
<evidence type="ECO:0000256" key="4">
    <source>
        <dbReference type="ARBA" id="ARBA00023004"/>
    </source>
</evidence>
<evidence type="ECO:0000256" key="6">
    <source>
        <dbReference type="SAM" id="MobiDB-lite"/>
    </source>
</evidence>
<dbReference type="OrthoDB" id="1938621at2759"/>
<dbReference type="AlphaFoldDB" id="A0A830HJ29"/>
<evidence type="ECO:0000256" key="5">
    <source>
        <dbReference type="ARBA" id="ARBA00023128"/>
    </source>
</evidence>
<dbReference type="GO" id="GO:0120510">
    <property type="term" value="C:mitochondrial [4Fe-4S] assembly complex"/>
    <property type="evidence" value="ECO:0007669"/>
    <property type="project" value="UniProtKB-ARBA"/>
</dbReference>
<keyword evidence="5" id="KW-0496">Mitochondrion</keyword>
<dbReference type="GO" id="GO:0051539">
    <property type="term" value="F:4 iron, 4 sulfur cluster binding"/>
    <property type="evidence" value="ECO:0007669"/>
    <property type="project" value="TreeGrafter"/>
</dbReference>
<dbReference type="InterPro" id="IPR035903">
    <property type="entry name" value="HesB-like_dom_sf"/>
</dbReference>
<feature type="domain" description="Core" evidence="7">
    <location>
        <begin position="192"/>
        <end position="294"/>
    </location>
</feature>
<evidence type="ECO:0000313" key="8">
    <source>
        <dbReference type="EMBL" id="GHP06583.1"/>
    </source>
</evidence>
<dbReference type="NCBIfam" id="TIGR00049">
    <property type="entry name" value="iron-sulfur cluster assembly accessory protein"/>
    <property type="match status" value="1"/>
</dbReference>
<evidence type="ECO:0000313" key="9">
    <source>
        <dbReference type="Proteomes" id="UP000660262"/>
    </source>
</evidence>
<gene>
    <name evidence="8" type="ORF">PPROV_000532800</name>
</gene>
<dbReference type="PANTHER" id="PTHR43011:SF1">
    <property type="entry name" value="IRON-SULFUR CLUSTER ASSEMBLY 2 HOMOLOG, MITOCHONDRIAL"/>
    <property type="match status" value="1"/>
</dbReference>
<dbReference type="GO" id="GO:0051537">
    <property type="term" value="F:2 iron, 2 sulfur cluster binding"/>
    <property type="evidence" value="ECO:0007669"/>
    <property type="project" value="TreeGrafter"/>
</dbReference>
<evidence type="ECO:0000256" key="2">
    <source>
        <dbReference type="ARBA" id="ARBA00006718"/>
    </source>
</evidence>
<evidence type="ECO:0000256" key="1">
    <source>
        <dbReference type="ARBA" id="ARBA00004173"/>
    </source>
</evidence>
<keyword evidence="3" id="KW-0479">Metal-binding</keyword>
<keyword evidence="4" id="KW-0408">Iron</keyword>
<comment type="subcellular location">
    <subcellularLocation>
        <location evidence="1">Mitochondrion</location>
    </subcellularLocation>
</comment>
<proteinExistence type="inferred from homology"/>
<dbReference type="FunFam" id="2.60.300.12:FF:000006">
    <property type="entry name" value="Iron-sulfur cluster assembly 2 mitochondrial"/>
    <property type="match status" value="1"/>
</dbReference>
<sequence>MREERGPKWKEVWGGGGVTRSSTDPPKEPFFDKLFVQVGAAGSIPVPDYSFLHLFFKGPHLSPAMASSSSSAAVAVAAAFSGCFSRQYLSRLFSKVVENMDTPQRALACTTKCLSYVKGNLSTPLSLHILKTTTPCLRGFSGALALAPLVNETTLGRRGFASFAARRALDEGRRWVATTATTSARADRVHAIKLSDACVRRIRQLAEEDGAERRLRVSVEAGGCSGYQYKFEWESPDDAEDSDVVVDRDGAIVVVDRVSLEFLRGATVDFEEELIRSSFTIVDNPNSESGCGCGSSFNAKE</sequence>
<dbReference type="Pfam" id="PF01521">
    <property type="entry name" value="Fe-S_biosyn"/>
    <property type="match status" value="1"/>
</dbReference>
<dbReference type="GO" id="GO:0005506">
    <property type="term" value="F:iron ion binding"/>
    <property type="evidence" value="ECO:0007669"/>
    <property type="project" value="TreeGrafter"/>
</dbReference>
<feature type="compositionally biased region" description="Basic and acidic residues" evidence="6">
    <location>
        <begin position="1"/>
        <end position="11"/>
    </location>
</feature>
<organism evidence="8 9">
    <name type="scientific">Pycnococcus provasolii</name>
    <dbReference type="NCBI Taxonomy" id="41880"/>
    <lineage>
        <taxon>Eukaryota</taxon>
        <taxon>Viridiplantae</taxon>
        <taxon>Chlorophyta</taxon>
        <taxon>Pseudoscourfieldiophyceae</taxon>
        <taxon>Pseudoscourfieldiales</taxon>
        <taxon>Pycnococcaceae</taxon>
        <taxon>Pycnococcus</taxon>
    </lineage>
</organism>